<gene>
    <name evidence="2" type="ORF">C7383_103431</name>
</gene>
<comment type="caution">
    <text evidence="2">The sequence shown here is derived from an EMBL/GenBank/DDBJ whole genome shotgun (WGS) entry which is preliminary data.</text>
</comment>
<dbReference type="InterPro" id="IPR000257">
    <property type="entry name" value="Uroporphyrinogen_deCOase"/>
</dbReference>
<dbReference type="Gene3D" id="3.20.20.210">
    <property type="match status" value="1"/>
</dbReference>
<dbReference type="PANTHER" id="PTHR47099:SF1">
    <property type="entry name" value="METHYLCOBAMIDE:COM METHYLTRANSFERASE MTBA"/>
    <property type="match status" value="1"/>
</dbReference>
<evidence type="ECO:0000313" key="3">
    <source>
        <dbReference type="Proteomes" id="UP000245412"/>
    </source>
</evidence>
<accession>A0AB73T854</accession>
<dbReference type="EMBL" id="QGGY01000003">
    <property type="protein sequence ID" value="PWJ77584.1"/>
    <property type="molecule type" value="Genomic_DNA"/>
</dbReference>
<protein>
    <submittedName>
        <fullName evidence="2">Uroporphyrinogen decarboxylase</fullName>
    </submittedName>
</protein>
<reference evidence="2 3" key="1">
    <citation type="submission" date="2018-05" db="EMBL/GenBank/DDBJ databases">
        <authorList>
            <person name="Goeker M."/>
            <person name="Huntemann M."/>
            <person name="Clum A."/>
            <person name="Pillay M."/>
            <person name="Palaniappan K."/>
            <person name="Varghese N."/>
            <person name="Mikhailova N."/>
            <person name="Stamatis D."/>
            <person name="Reddy T."/>
            <person name="Daum C."/>
            <person name="Shapiro N."/>
            <person name="Ivanova N."/>
            <person name="Kyrpides N."/>
            <person name="Woyke T."/>
        </authorList>
    </citation>
    <scope>NUCLEOTIDE SEQUENCE [LARGE SCALE GENOMIC DNA]</scope>
    <source>
        <strain evidence="2 3">DSM 26524</strain>
    </source>
</reference>
<dbReference type="InterPro" id="IPR038071">
    <property type="entry name" value="UROD/MetE-like_sf"/>
</dbReference>
<organism evidence="2 3">
    <name type="scientific">Murimonas intestini</name>
    <dbReference type="NCBI Taxonomy" id="1337051"/>
    <lineage>
        <taxon>Bacteria</taxon>
        <taxon>Bacillati</taxon>
        <taxon>Bacillota</taxon>
        <taxon>Clostridia</taxon>
        <taxon>Lachnospirales</taxon>
        <taxon>Lachnospiraceae</taxon>
        <taxon>Murimonas</taxon>
    </lineage>
</organism>
<dbReference type="RefSeq" id="WP_109625672.1">
    <property type="nucleotide sequence ID" value="NZ_JANKBI010000002.1"/>
</dbReference>
<dbReference type="GO" id="GO:0006779">
    <property type="term" value="P:porphyrin-containing compound biosynthetic process"/>
    <property type="evidence" value="ECO:0007669"/>
    <property type="project" value="InterPro"/>
</dbReference>
<dbReference type="GO" id="GO:0004853">
    <property type="term" value="F:uroporphyrinogen decarboxylase activity"/>
    <property type="evidence" value="ECO:0007669"/>
    <property type="project" value="InterPro"/>
</dbReference>
<dbReference type="InterPro" id="IPR052024">
    <property type="entry name" value="Methanogen_methyltrans"/>
</dbReference>
<proteinExistence type="predicted"/>
<keyword evidence="3" id="KW-1185">Reference proteome</keyword>
<evidence type="ECO:0000313" key="2">
    <source>
        <dbReference type="EMBL" id="PWJ77584.1"/>
    </source>
</evidence>
<evidence type="ECO:0000259" key="1">
    <source>
        <dbReference type="Pfam" id="PF01208"/>
    </source>
</evidence>
<dbReference type="AlphaFoldDB" id="A0AB73T854"/>
<dbReference type="Proteomes" id="UP000245412">
    <property type="component" value="Unassembled WGS sequence"/>
</dbReference>
<feature type="domain" description="Uroporphyrinogen decarboxylase (URO-D)" evidence="1">
    <location>
        <begin position="57"/>
        <end position="298"/>
    </location>
</feature>
<dbReference type="SUPFAM" id="SSF51726">
    <property type="entry name" value="UROD/MetE-like"/>
    <property type="match status" value="1"/>
</dbReference>
<dbReference type="Pfam" id="PF01208">
    <property type="entry name" value="URO-D"/>
    <property type="match status" value="1"/>
</dbReference>
<dbReference type="PANTHER" id="PTHR47099">
    <property type="entry name" value="METHYLCOBAMIDE:COM METHYLTRANSFERASE MTBA"/>
    <property type="match status" value="1"/>
</dbReference>
<name>A0AB73T854_9FIRM</name>
<sequence length="330" mass="38074">MYTPRENFLRTVNKDNPDRLVCDYTAFGIVRDDPVTDLDRGIRVKGKEIVDIYGTTIIWPENQPGGMPHVTEENKVIKDITRWREELKLPDYDSMDLDWTKNRASVAAVDKENKMLTSIMATGLFERLHFLMGFEDTLVNLLMEPEAMHDLLDALLEVRMTYVRLLIDNMHPEVIIHHDDWGNHDSLFMQADVWREFFKERYRKLYGYMRERGVIVIHHADCHCAAIVKDMAEIGVQIWQGAIPNNDICKVQKELNGDMIIMGGIDAGIDKPDWTEEEVRRETRRACDTYAPNGAFIPCLTYGGPGSIFPGVDTAIRDEIEKYNAEHNKL</sequence>